<gene>
    <name evidence="2" type="ORF">UFOPK3931_03379</name>
</gene>
<reference evidence="2" key="1">
    <citation type="submission" date="2020-05" db="EMBL/GenBank/DDBJ databases">
        <authorList>
            <person name="Chiriac C."/>
            <person name="Salcher M."/>
            <person name="Ghai R."/>
            <person name="Kavagutti S V."/>
        </authorList>
    </citation>
    <scope>NUCLEOTIDE SEQUENCE</scope>
</reference>
<feature type="compositionally biased region" description="Basic residues" evidence="1">
    <location>
        <begin position="178"/>
        <end position="187"/>
    </location>
</feature>
<protein>
    <submittedName>
        <fullName evidence="2">Unannotated protein</fullName>
    </submittedName>
</protein>
<accession>A0A6J7R354</accession>
<dbReference type="EMBL" id="CAFBOL010000174">
    <property type="protein sequence ID" value="CAB5021394.1"/>
    <property type="molecule type" value="Genomic_DNA"/>
</dbReference>
<proteinExistence type="predicted"/>
<evidence type="ECO:0000313" key="2">
    <source>
        <dbReference type="EMBL" id="CAB5021394.1"/>
    </source>
</evidence>
<dbReference type="AlphaFoldDB" id="A0A6J7R354"/>
<name>A0A6J7R354_9ZZZZ</name>
<organism evidence="2">
    <name type="scientific">freshwater metagenome</name>
    <dbReference type="NCBI Taxonomy" id="449393"/>
    <lineage>
        <taxon>unclassified sequences</taxon>
        <taxon>metagenomes</taxon>
        <taxon>ecological metagenomes</taxon>
    </lineage>
</organism>
<sequence length="197" mass="21750">MCHSPLGSPGGSCRTTRYVPTWLPPNHSSLTNEVIDAATSGGSTRVLPHPSRHVYRRTPDPSGHEPQNATPRRCRRTAGALVRTRLPYPQRTAHVGGALRGAQHGLPPRLHHRPRRRTPHGPSTNACGPADPLRASARSPHRPVRRGATPPVHEDRTRAFDTPQGRNPHRLSGTPCVRSRRRPRRRRPSLDRGAAAR</sequence>
<feature type="region of interest" description="Disordered" evidence="1">
    <location>
        <begin position="41"/>
        <end position="74"/>
    </location>
</feature>
<feature type="compositionally biased region" description="Basic residues" evidence="1">
    <location>
        <begin position="109"/>
        <end position="119"/>
    </location>
</feature>
<evidence type="ECO:0000256" key="1">
    <source>
        <dbReference type="SAM" id="MobiDB-lite"/>
    </source>
</evidence>
<feature type="region of interest" description="Disordered" evidence="1">
    <location>
        <begin position="98"/>
        <end position="197"/>
    </location>
</feature>